<name>A0A9Q0CFE0_9POAL</name>
<feature type="region of interest" description="Disordered" evidence="1">
    <location>
        <begin position="352"/>
        <end position="386"/>
    </location>
</feature>
<protein>
    <submittedName>
        <fullName evidence="2">Uncharacterized protein</fullName>
    </submittedName>
</protein>
<evidence type="ECO:0000256" key="1">
    <source>
        <dbReference type="SAM" id="MobiDB-lite"/>
    </source>
</evidence>
<evidence type="ECO:0000313" key="2">
    <source>
        <dbReference type="EMBL" id="KAJ1692707.1"/>
    </source>
</evidence>
<dbReference type="AlphaFoldDB" id="A0A9Q0CFE0"/>
<dbReference type="Proteomes" id="UP001151287">
    <property type="component" value="Unassembled WGS sequence"/>
</dbReference>
<evidence type="ECO:0000313" key="3">
    <source>
        <dbReference type="Proteomes" id="UP001151287"/>
    </source>
</evidence>
<proteinExistence type="predicted"/>
<gene>
    <name evidence="2" type="ORF">LUZ63_009405</name>
</gene>
<reference evidence="2" key="1">
    <citation type="journal article" date="2022" name="Cell">
        <title>Repeat-based holocentromeres influence genome architecture and karyotype evolution.</title>
        <authorList>
            <person name="Hofstatter P.G."/>
            <person name="Thangavel G."/>
            <person name="Lux T."/>
            <person name="Neumann P."/>
            <person name="Vondrak T."/>
            <person name="Novak P."/>
            <person name="Zhang M."/>
            <person name="Costa L."/>
            <person name="Castellani M."/>
            <person name="Scott A."/>
            <person name="Toegelov H."/>
            <person name="Fuchs J."/>
            <person name="Mata-Sucre Y."/>
            <person name="Dias Y."/>
            <person name="Vanzela A.L.L."/>
            <person name="Huettel B."/>
            <person name="Almeida C.C.S."/>
            <person name="Simkova H."/>
            <person name="Souza G."/>
            <person name="Pedrosa-Harand A."/>
            <person name="Macas J."/>
            <person name="Mayer K.F.X."/>
            <person name="Houben A."/>
            <person name="Marques A."/>
        </authorList>
    </citation>
    <scope>NUCLEOTIDE SEQUENCE</scope>
    <source>
        <strain evidence="2">RhyBre1mFocal</strain>
    </source>
</reference>
<feature type="compositionally biased region" description="Polar residues" evidence="1">
    <location>
        <begin position="363"/>
        <end position="372"/>
    </location>
</feature>
<sequence>MGILFVISIERVLLHKCDVVGGDLHIVGLDAWNHHRSAHVFGIRSSEFSECPVLIIIFLVLRVVVACLVLMCPSSPLGFEISPLSCKSIPIGGDTSFSLISDRNGLWSKRWLIHGVARARVRLVAELWICVKPSSEDNLNEVPKFNWRGATLASLYRALDRAAMCFKTVTGPWMLLLFWAWSYLPVCRPTVAPITDLGQPSIDSCVPFGRDGTSRITCWVSSTALIEMMKIICTVGPERISRPPTRGETLECYGHPEVFQVVMEIRWLRKAYTPRGDRVTHLTERPTPDQSEAGNSALKNALHALGLVVRKGCRRVGKAILTNCRAQLEDASMLFRMEDLLEQRRLATKIEEIPDSEDESSSGHPTVPTNLQAEGIVQPDGRLNTG</sequence>
<comment type="caution">
    <text evidence="2">The sequence shown here is derived from an EMBL/GenBank/DDBJ whole genome shotgun (WGS) entry which is preliminary data.</text>
</comment>
<keyword evidence="3" id="KW-1185">Reference proteome</keyword>
<organism evidence="2 3">
    <name type="scientific">Rhynchospora breviuscula</name>
    <dbReference type="NCBI Taxonomy" id="2022672"/>
    <lineage>
        <taxon>Eukaryota</taxon>
        <taxon>Viridiplantae</taxon>
        <taxon>Streptophyta</taxon>
        <taxon>Embryophyta</taxon>
        <taxon>Tracheophyta</taxon>
        <taxon>Spermatophyta</taxon>
        <taxon>Magnoliopsida</taxon>
        <taxon>Liliopsida</taxon>
        <taxon>Poales</taxon>
        <taxon>Cyperaceae</taxon>
        <taxon>Cyperoideae</taxon>
        <taxon>Rhynchosporeae</taxon>
        <taxon>Rhynchospora</taxon>
    </lineage>
</organism>
<accession>A0A9Q0CFE0</accession>
<dbReference type="EMBL" id="JAMQYH010000003">
    <property type="protein sequence ID" value="KAJ1692707.1"/>
    <property type="molecule type" value="Genomic_DNA"/>
</dbReference>